<protein>
    <submittedName>
        <fullName evidence="2">Uncharacterized protein</fullName>
    </submittedName>
</protein>
<gene>
    <name evidence="2" type="ORF">G3M70_09000</name>
</gene>
<feature type="region of interest" description="Disordered" evidence="1">
    <location>
        <begin position="55"/>
        <end position="287"/>
    </location>
</feature>
<dbReference type="AlphaFoldDB" id="A0A7T0BW65"/>
<proteinExistence type="predicted"/>
<dbReference type="KEGG" id="nli:G3M70_09000"/>
<feature type="compositionally biased region" description="Basic and acidic residues" evidence="1">
    <location>
        <begin position="206"/>
        <end position="220"/>
    </location>
</feature>
<evidence type="ECO:0000313" key="2">
    <source>
        <dbReference type="EMBL" id="QPJ62003.1"/>
    </source>
</evidence>
<feature type="compositionally biased region" description="Basic residues" evidence="1">
    <location>
        <begin position="221"/>
        <end position="236"/>
    </location>
</feature>
<accession>A0A7T0BW65</accession>
<dbReference type="Proteomes" id="UP000594688">
    <property type="component" value="Chromosome"/>
</dbReference>
<feature type="compositionally biased region" description="Basic and acidic residues" evidence="1">
    <location>
        <begin position="107"/>
        <end position="155"/>
    </location>
</feature>
<reference evidence="2 3" key="1">
    <citation type="submission" date="2020-02" db="EMBL/GenBank/DDBJ databases">
        <title>Genomic and physiological characterization of two novel Nitrospinaceae genera.</title>
        <authorList>
            <person name="Mueller A.J."/>
            <person name="Jung M.-Y."/>
            <person name="Strachan C.R."/>
            <person name="Herbold C.W."/>
            <person name="Kirkegaard R.H."/>
            <person name="Daims H."/>
        </authorList>
    </citation>
    <scope>NUCLEOTIDE SEQUENCE [LARGE SCALE GENOMIC DNA]</scope>
    <source>
        <strain evidence="2">EB</strain>
    </source>
</reference>
<organism evidence="2 3">
    <name type="scientific">Candidatus Nitronauta litoralis</name>
    <dbReference type="NCBI Taxonomy" id="2705533"/>
    <lineage>
        <taxon>Bacteria</taxon>
        <taxon>Pseudomonadati</taxon>
        <taxon>Nitrospinota/Tectimicrobiota group</taxon>
        <taxon>Nitrospinota</taxon>
        <taxon>Nitrospinia</taxon>
        <taxon>Nitrospinales</taxon>
        <taxon>Nitrospinaceae</taxon>
        <taxon>Candidatus Nitronauta</taxon>
    </lineage>
</organism>
<feature type="compositionally biased region" description="Basic and acidic residues" evidence="1">
    <location>
        <begin position="73"/>
        <end position="101"/>
    </location>
</feature>
<evidence type="ECO:0000313" key="3">
    <source>
        <dbReference type="Proteomes" id="UP000594688"/>
    </source>
</evidence>
<dbReference type="EMBL" id="CP048685">
    <property type="protein sequence ID" value="QPJ62003.1"/>
    <property type="molecule type" value="Genomic_DNA"/>
</dbReference>
<feature type="compositionally biased region" description="Basic and acidic residues" evidence="1">
    <location>
        <begin position="165"/>
        <end position="175"/>
    </location>
</feature>
<name>A0A7T0BW65_9BACT</name>
<evidence type="ECO:0000256" key="1">
    <source>
        <dbReference type="SAM" id="MobiDB-lite"/>
    </source>
</evidence>
<sequence length="287" mass="32462">MTLKYNLDSFTSVFTFLLALLILIPVIPAWGEDSVDSSTSGLSARERFYQKYKDRIRNSEADSGSGEVAPPSREPRNLEGKFDELRKKREERRKARDLRREERRKKIGAENDRLEGKSANVSKKEKERLDARRKEMQERKAARIAEQRKKIEARRQAMKAKALKHKQEMQDKVRLDPGAAGYDDAVDDGKERVDLGKQKPPAVMNRMEELKKRREAMQEKARKHREAMRAKRKAHRANPDSGASRLDDVNPHVSGSASPGAGETAQPDAHISGSSSGGDRPHISGAR</sequence>
<feature type="compositionally biased region" description="Basic and acidic residues" evidence="1">
    <location>
        <begin position="187"/>
        <end position="197"/>
    </location>
</feature>